<proteinExistence type="predicted"/>
<gene>
    <name evidence="2" type="ORF">GCM10009801_72140</name>
</gene>
<evidence type="ECO:0000313" key="2">
    <source>
        <dbReference type="EMBL" id="GAA2099997.1"/>
    </source>
</evidence>
<sequence>MTTRRGRERTVVALVAAVLVTVTACGTEGGGDDGGTGRGGVSTGAEGRSGEQAAVPDDADLRLREGETFTWPDGLEVTVVKADEVKTSGYGAGHLPFQLHFEFHNGGGKTLSLDDFATFVEGATRGGEAVRTSFSDDTAGIGGRLAPGVTRRKTEDRVIRKEYGRKIVVTLQYGRGATAEDYPKVTATVL</sequence>
<protein>
    <recommendedName>
        <fullName evidence="4">DUF5067 domain-containing protein</fullName>
    </recommendedName>
</protein>
<comment type="caution">
    <text evidence="2">The sequence shown here is derived from an EMBL/GenBank/DDBJ whole genome shotgun (WGS) entry which is preliminary data.</text>
</comment>
<dbReference type="EMBL" id="BAAAPE010000022">
    <property type="protein sequence ID" value="GAA2099997.1"/>
    <property type="molecule type" value="Genomic_DNA"/>
</dbReference>
<feature type="compositionally biased region" description="Gly residues" evidence="1">
    <location>
        <begin position="27"/>
        <end position="42"/>
    </location>
</feature>
<feature type="region of interest" description="Disordered" evidence="1">
    <location>
        <begin position="26"/>
        <end position="54"/>
    </location>
</feature>
<name>A0ABN2WW89_9ACTN</name>
<evidence type="ECO:0000256" key="1">
    <source>
        <dbReference type="SAM" id="MobiDB-lite"/>
    </source>
</evidence>
<reference evidence="2 3" key="1">
    <citation type="journal article" date="2019" name="Int. J. Syst. Evol. Microbiol.">
        <title>The Global Catalogue of Microorganisms (GCM) 10K type strain sequencing project: providing services to taxonomists for standard genome sequencing and annotation.</title>
        <authorList>
            <consortium name="The Broad Institute Genomics Platform"/>
            <consortium name="The Broad Institute Genome Sequencing Center for Infectious Disease"/>
            <person name="Wu L."/>
            <person name="Ma J."/>
        </authorList>
    </citation>
    <scope>NUCLEOTIDE SEQUENCE [LARGE SCALE GENOMIC DNA]</scope>
    <source>
        <strain evidence="2 3">JCM 15478</strain>
    </source>
</reference>
<dbReference type="PROSITE" id="PS51257">
    <property type="entry name" value="PROKAR_LIPOPROTEIN"/>
    <property type="match status" value="1"/>
</dbReference>
<dbReference type="Proteomes" id="UP001500016">
    <property type="component" value="Unassembled WGS sequence"/>
</dbReference>
<dbReference type="RefSeq" id="WP_344534352.1">
    <property type="nucleotide sequence ID" value="NZ_BAAAPE010000022.1"/>
</dbReference>
<evidence type="ECO:0000313" key="3">
    <source>
        <dbReference type="Proteomes" id="UP001500016"/>
    </source>
</evidence>
<accession>A0ABN2WW89</accession>
<organism evidence="2 3">
    <name type="scientific">Streptomyces albiaxialis</name>
    <dbReference type="NCBI Taxonomy" id="329523"/>
    <lineage>
        <taxon>Bacteria</taxon>
        <taxon>Bacillati</taxon>
        <taxon>Actinomycetota</taxon>
        <taxon>Actinomycetes</taxon>
        <taxon>Kitasatosporales</taxon>
        <taxon>Streptomycetaceae</taxon>
        <taxon>Streptomyces</taxon>
    </lineage>
</organism>
<evidence type="ECO:0008006" key="4">
    <source>
        <dbReference type="Google" id="ProtNLM"/>
    </source>
</evidence>
<keyword evidence="3" id="KW-1185">Reference proteome</keyword>